<proteinExistence type="predicted"/>
<evidence type="ECO:0000313" key="1">
    <source>
        <dbReference type="EMBL" id="GHO98872.1"/>
    </source>
</evidence>
<name>A0A8J3N536_9CHLR</name>
<accession>A0A8J3N536</accession>
<dbReference type="Proteomes" id="UP000597444">
    <property type="component" value="Unassembled WGS sequence"/>
</dbReference>
<sequence length="218" mass="25010">MPDGDIVHPTLSARYNSVYKQLCDGAFDEGALAHEALLCLKKDLQAFGDAPIHLIFQEADLFTAIAIRMQNGQEINWAQERRNILELKRFVDGPKRALGLVVKTCEQQILLLQKEQQYVGMVSDFSLEIMKGYLTNVYDAQFAKKAAQTRGLYRPVDLHTLQQTLGEMRPHVLRGIHFFAEQVLHKGTMQQLRRPRRAPIKKIDLEQDLNRDLSDLLR</sequence>
<reference evidence="1" key="1">
    <citation type="submission" date="2020-10" db="EMBL/GenBank/DDBJ databases">
        <title>Taxonomic study of unclassified bacteria belonging to the class Ktedonobacteria.</title>
        <authorList>
            <person name="Yabe S."/>
            <person name="Wang C.M."/>
            <person name="Zheng Y."/>
            <person name="Sakai Y."/>
            <person name="Cavaletti L."/>
            <person name="Monciardini P."/>
            <person name="Donadio S."/>
        </authorList>
    </citation>
    <scope>NUCLEOTIDE SEQUENCE</scope>
    <source>
        <strain evidence="1">ID150040</strain>
    </source>
</reference>
<dbReference type="EMBL" id="BNJK01000002">
    <property type="protein sequence ID" value="GHO98872.1"/>
    <property type="molecule type" value="Genomic_DNA"/>
</dbReference>
<dbReference type="RefSeq" id="WP_220209554.1">
    <property type="nucleotide sequence ID" value="NZ_BNJK01000002.1"/>
</dbReference>
<organism evidence="1 2">
    <name type="scientific">Reticulibacter mediterranei</name>
    <dbReference type="NCBI Taxonomy" id="2778369"/>
    <lineage>
        <taxon>Bacteria</taxon>
        <taxon>Bacillati</taxon>
        <taxon>Chloroflexota</taxon>
        <taxon>Ktedonobacteria</taxon>
        <taxon>Ktedonobacterales</taxon>
        <taxon>Reticulibacteraceae</taxon>
        <taxon>Reticulibacter</taxon>
    </lineage>
</organism>
<keyword evidence="2" id="KW-1185">Reference proteome</keyword>
<protein>
    <submittedName>
        <fullName evidence="1">Uncharacterized protein</fullName>
    </submittedName>
</protein>
<evidence type="ECO:0000313" key="2">
    <source>
        <dbReference type="Proteomes" id="UP000597444"/>
    </source>
</evidence>
<dbReference type="AlphaFoldDB" id="A0A8J3N536"/>
<comment type="caution">
    <text evidence="1">The sequence shown here is derived from an EMBL/GenBank/DDBJ whole genome shotgun (WGS) entry which is preliminary data.</text>
</comment>
<gene>
    <name evidence="1" type="ORF">KSF_089200</name>
</gene>